<protein>
    <submittedName>
        <fullName evidence="1">Uncharacterized protein</fullName>
    </submittedName>
</protein>
<sequence>MTLSASPYSRESAGTVSVMANHSAAAKASKRVDDAENDDYKIRSQFEVSGAANWRPRSFSFF</sequence>
<keyword evidence="2" id="KW-1185">Reference proteome</keyword>
<accession>A0A5C5XNS2</accession>
<gene>
    <name evidence="1" type="ORF">Pan54_51300</name>
</gene>
<name>A0A5C5XNS2_9PLAN</name>
<evidence type="ECO:0000313" key="1">
    <source>
        <dbReference type="EMBL" id="TWT64368.1"/>
    </source>
</evidence>
<reference evidence="1 2" key="1">
    <citation type="submission" date="2019-02" db="EMBL/GenBank/DDBJ databases">
        <title>Deep-cultivation of Planctomycetes and their phenomic and genomic characterization uncovers novel biology.</title>
        <authorList>
            <person name="Wiegand S."/>
            <person name="Jogler M."/>
            <person name="Boedeker C."/>
            <person name="Pinto D."/>
            <person name="Vollmers J."/>
            <person name="Rivas-Marin E."/>
            <person name="Kohn T."/>
            <person name="Peeters S.H."/>
            <person name="Heuer A."/>
            <person name="Rast P."/>
            <person name="Oberbeckmann S."/>
            <person name="Bunk B."/>
            <person name="Jeske O."/>
            <person name="Meyerdierks A."/>
            <person name="Storesund J.E."/>
            <person name="Kallscheuer N."/>
            <person name="Luecker S."/>
            <person name="Lage O.M."/>
            <person name="Pohl T."/>
            <person name="Merkel B.J."/>
            <person name="Hornburger P."/>
            <person name="Mueller R.-W."/>
            <person name="Bruemmer F."/>
            <person name="Labrenz M."/>
            <person name="Spormann A.M."/>
            <person name="Op Den Camp H."/>
            <person name="Overmann J."/>
            <person name="Amann R."/>
            <person name="Jetten M.S.M."/>
            <person name="Mascher T."/>
            <person name="Medema M.H."/>
            <person name="Devos D.P."/>
            <person name="Kaster A.-K."/>
            <person name="Ovreas L."/>
            <person name="Rohde M."/>
            <person name="Galperin M.Y."/>
            <person name="Jogler C."/>
        </authorList>
    </citation>
    <scope>NUCLEOTIDE SEQUENCE [LARGE SCALE GENOMIC DNA]</scope>
    <source>
        <strain evidence="1 2">Pan54</strain>
    </source>
</reference>
<comment type="caution">
    <text evidence="1">The sequence shown here is derived from an EMBL/GenBank/DDBJ whole genome shotgun (WGS) entry which is preliminary data.</text>
</comment>
<organism evidence="1 2">
    <name type="scientific">Rubinisphaera italica</name>
    <dbReference type="NCBI Taxonomy" id="2527969"/>
    <lineage>
        <taxon>Bacteria</taxon>
        <taxon>Pseudomonadati</taxon>
        <taxon>Planctomycetota</taxon>
        <taxon>Planctomycetia</taxon>
        <taxon>Planctomycetales</taxon>
        <taxon>Planctomycetaceae</taxon>
        <taxon>Rubinisphaera</taxon>
    </lineage>
</organism>
<dbReference type="EMBL" id="SJPG01000001">
    <property type="protein sequence ID" value="TWT64368.1"/>
    <property type="molecule type" value="Genomic_DNA"/>
</dbReference>
<dbReference type="AlphaFoldDB" id="A0A5C5XNS2"/>
<dbReference type="Proteomes" id="UP000316095">
    <property type="component" value="Unassembled WGS sequence"/>
</dbReference>
<proteinExistence type="predicted"/>
<evidence type="ECO:0000313" key="2">
    <source>
        <dbReference type="Proteomes" id="UP000316095"/>
    </source>
</evidence>